<proteinExistence type="inferred from homology"/>
<dbReference type="InterPro" id="IPR048395">
    <property type="entry name" value="Glyco_hydro_31_C"/>
</dbReference>
<dbReference type="GO" id="GO:0005975">
    <property type="term" value="P:carbohydrate metabolic process"/>
    <property type="evidence" value="ECO:0007669"/>
    <property type="project" value="InterPro"/>
</dbReference>
<dbReference type="PATRIC" id="fig|47770.28.peg.388"/>
<feature type="domain" description="Glycoside hydrolase family 31 TIM barrel" evidence="3">
    <location>
        <begin position="185"/>
        <end position="490"/>
    </location>
</feature>
<dbReference type="Gene3D" id="3.20.20.80">
    <property type="entry name" value="Glycosidases"/>
    <property type="match status" value="1"/>
</dbReference>
<dbReference type="Pfam" id="PF01055">
    <property type="entry name" value="Glyco_hydro_31_2nd"/>
    <property type="match status" value="1"/>
</dbReference>
<dbReference type="InterPro" id="IPR000322">
    <property type="entry name" value="Glyco_hydro_31_TIM"/>
</dbReference>
<dbReference type="Proteomes" id="UP000067598">
    <property type="component" value="Unassembled WGS sequence"/>
</dbReference>
<dbReference type="GO" id="GO:0004553">
    <property type="term" value="F:hydrolase activity, hydrolyzing O-glycosyl compounds"/>
    <property type="evidence" value="ECO:0007669"/>
    <property type="project" value="InterPro"/>
</dbReference>
<dbReference type="SUPFAM" id="SSF51445">
    <property type="entry name" value="(Trans)glycosidases"/>
    <property type="match status" value="1"/>
</dbReference>
<dbReference type="CDD" id="cd06595">
    <property type="entry name" value="GH31_u1"/>
    <property type="match status" value="1"/>
</dbReference>
<organism evidence="5 6">
    <name type="scientific">Lactobacillus crispatus</name>
    <dbReference type="NCBI Taxonomy" id="47770"/>
    <lineage>
        <taxon>Bacteria</taxon>
        <taxon>Bacillati</taxon>
        <taxon>Bacillota</taxon>
        <taxon>Bacilli</taxon>
        <taxon>Lactobacillales</taxon>
        <taxon>Lactobacillaceae</taxon>
        <taxon>Lactobacillus</taxon>
    </lineage>
</organism>
<protein>
    <submittedName>
        <fullName evidence="5">Alpha-xylosidase</fullName>
    </submittedName>
</protein>
<dbReference type="RefSeq" id="WP_060462010.1">
    <property type="nucleotide sequence ID" value="NZ_LJGP01000016.1"/>
</dbReference>
<evidence type="ECO:0000259" key="4">
    <source>
        <dbReference type="Pfam" id="PF21365"/>
    </source>
</evidence>
<evidence type="ECO:0000256" key="2">
    <source>
        <dbReference type="RuleBase" id="RU361185"/>
    </source>
</evidence>
<dbReference type="EMBL" id="LJGP01000016">
    <property type="protein sequence ID" value="KWU04036.1"/>
    <property type="molecule type" value="Genomic_DNA"/>
</dbReference>
<dbReference type="PANTHER" id="PTHR43863">
    <property type="entry name" value="HYDROLASE, PUTATIVE (AFU_ORTHOLOGUE AFUA_1G03140)-RELATED"/>
    <property type="match status" value="1"/>
</dbReference>
<evidence type="ECO:0000313" key="6">
    <source>
        <dbReference type="Proteomes" id="UP000067598"/>
    </source>
</evidence>
<sequence length="735" mass="85769">MNKIIKGDTYRFTVITDSLIRIEQDNNGIFEDHPTTAVLHRNFEKVNAEILKNHNNHIVEIITDAFHLYYDGGAFAPDTLYADIKVSQALHVSRWHFGTENAEGTNNLKGTARTLDRADGEIPLENGIMSKDGYSYFDDSSSFIYDKKNDKYCPRSNDSVDGYLFTYGHAYQKELQDFYELTGKTPLIPRFALGNWWSRYHPYTQEEYKKLVETFEQKKIPISVSVIDTDWHREDDVPAKYGSPWTGFTWNKNLVPDHIKFLSWLHQHNKHIGLNIHPADGIRAFEDQYPVVAKDMNLDTESEEPAAFDLENKQFRGAYFKDVLHPLENEGIDFWWIDWQQGYSLSDKKLDPLWLLNHYQFEDIAKRKPDEAIILSRYAGVGSHRYPLGFSGDTVISWKSLAFQPYFTSTASNIGYTWWSHDIGGHMMGESDGELTTRWLQFGVFSPITRLHSSNNLFSGKEPWNFRMDYEKYQEKFLRLRSKLVPYIDTANYQTHENGIPVVKPLYYDYPESDEAYENKNEYLFGSEMLVSPVTRPHDKATQEAYSTTWLPKGEWVDYFNHLLYKGDTTIKTYRDCSQLPVFVKKGSLIVTNPDYMEDIDKLPETLDVEIFPGKNSSYCLVEHIKNKVAKTTFEWNNQTRILTINVDDPADIIPESRQIHQKIINYQKSDVIKEAYRRLQTAQTSFELKQKLYLAFSSDKYQYANFINMLNNINDENLRNSLSELAYSREAYHE</sequence>
<dbReference type="Pfam" id="PF21365">
    <property type="entry name" value="Glyco_hydro_31_3rd"/>
    <property type="match status" value="1"/>
</dbReference>
<dbReference type="InterPro" id="IPR013780">
    <property type="entry name" value="Glyco_hydro_b"/>
</dbReference>
<dbReference type="InterPro" id="IPR051816">
    <property type="entry name" value="Glycosyl_Hydrolase_31"/>
</dbReference>
<dbReference type="InterPro" id="IPR017853">
    <property type="entry name" value="GH"/>
</dbReference>
<keyword evidence="2" id="KW-0326">Glycosidase</keyword>
<evidence type="ECO:0000259" key="3">
    <source>
        <dbReference type="Pfam" id="PF01055"/>
    </source>
</evidence>
<keyword evidence="2" id="KW-0378">Hydrolase</keyword>
<evidence type="ECO:0000256" key="1">
    <source>
        <dbReference type="ARBA" id="ARBA00007806"/>
    </source>
</evidence>
<reference evidence="5 6" key="1">
    <citation type="journal article" date="2016" name="Microbiology (Mosc.)">
        <title>Comparison of Lactobacillus crispatus isolates from Lactobacillus-dominated vaginal microbiomes with isolates from microbiomes containing bacterial vaginosis-associated bacteria.</title>
        <authorList>
            <person name="Abdelmaksoud A.A."/>
            <person name="Koparde V.N."/>
            <person name="Sheth N.U."/>
            <person name="Serrano M.G."/>
            <person name="Glascock A.L."/>
            <person name="Fettweis J.M."/>
            <person name="Strauss Iii J.F."/>
            <person name="Buck G.A."/>
            <person name="Jefferson K.K."/>
        </authorList>
    </citation>
    <scope>NUCLEOTIDE SEQUENCE [LARGE SCALE GENOMIC DNA]</scope>
    <source>
        <strain evidence="5 6">VMC3</strain>
    </source>
</reference>
<comment type="caution">
    <text evidence="5">The sequence shown here is derived from an EMBL/GenBank/DDBJ whole genome shotgun (WGS) entry which is preliminary data.</text>
</comment>
<name>A0A120DIG9_9LACO</name>
<dbReference type="PANTHER" id="PTHR43863:SF2">
    <property type="entry name" value="MALTASE-GLUCOAMYLASE"/>
    <property type="match status" value="1"/>
</dbReference>
<accession>A0A120DIG9</accession>
<gene>
    <name evidence="5" type="ORF">AEL95_04995</name>
</gene>
<comment type="similarity">
    <text evidence="1 2">Belongs to the glycosyl hydrolase 31 family.</text>
</comment>
<evidence type="ECO:0000313" key="5">
    <source>
        <dbReference type="EMBL" id="KWU04036.1"/>
    </source>
</evidence>
<dbReference type="SUPFAM" id="SSF51011">
    <property type="entry name" value="Glycosyl hydrolase domain"/>
    <property type="match status" value="1"/>
</dbReference>
<dbReference type="AlphaFoldDB" id="A0A120DIG9"/>
<feature type="domain" description="Glycosyl hydrolase family 31 C-terminal" evidence="4">
    <location>
        <begin position="499"/>
        <end position="590"/>
    </location>
</feature>
<dbReference type="Gene3D" id="2.60.40.1180">
    <property type="entry name" value="Golgi alpha-mannosidase II"/>
    <property type="match status" value="1"/>
</dbReference>